<evidence type="ECO:0000313" key="4">
    <source>
        <dbReference type="EMBL" id="GIJ67134.1"/>
    </source>
</evidence>
<protein>
    <submittedName>
        <fullName evidence="4">X-Pro dipeptidyl-peptidase</fullName>
    </submittedName>
</protein>
<feature type="region of interest" description="Disordered" evidence="2">
    <location>
        <begin position="578"/>
        <end position="609"/>
    </location>
</feature>
<dbReference type="EMBL" id="BOPH01000023">
    <property type="protein sequence ID" value="GIJ67134.1"/>
    <property type="molecule type" value="Genomic_DNA"/>
</dbReference>
<evidence type="ECO:0000256" key="2">
    <source>
        <dbReference type="SAM" id="MobiDB-lite"/>
    </source>
</evidence>
<dbReference type="SUPFAM" id="SSF49785">
    <property type="entry name" value="Galactose-binding domain-like"/>
    <property type="match status" value="1"/>
</dbReference>
<reference evidence="4" key="1">
    <citation type="submission" date="2021-01" db="EMBL/GenBank/DDBJ databases">
        <title>Whole genome shotgun sequence of Virgisporangium ochraceum NBRC 16418.</title>
        <authorList>
            <person name="Komaki H."/>
            <person name="Tamura T."/>
        </authorList>
    </citation>
    <scope>NUCLEOTIDE SEQUENCE</scope>
    <source>
        <strain evidence="4">NBRC 16418</strain>
    </source>
</reference>
<gene>
    <name evidence="4" type="primary">pepX_1</name>
    <name evidence="4" type="ORF">Voc01_020510</name>
</gene>
<dbReference type="Pfam" id="PF02129">
    <property type="entry name" value="Peptidase_S15"/>
    <property type="match status" value="1"/>
</dbReference>
<dbReference type="Pfam" id="PF08530">
    <property type="entry name" value="PepX_C"/>
    <property type="match status" value="1"/>
</dbReference>
<evidence type="ECO:0000313" key="5">
    <source>
        <dbReference type="Proteomes" id="UP000635606"/>
    </source>
</evidence>
<dbReference type="AlphaFoldDB" id="A0A8J4EA47"/>
<evidence type="ECO:0000256" key="1">
    <source>
        <dbReference type="ARBA" id="ARBA00022801"/>
    </source>
</evidence>
<sequence>MAGAVLVAPSIARAAPRYSYADAIRESVQVETPLDNDADGRPDRVVVDLVRPREAAERGIRVPVVMVASPYYQCCGRGLENERKEYADDGTVTQFPLYYDNWFVPRGYAFAAVDAAGTSRSTGCADVGGREEILAVKAAIDWLNGRARGFHADGTGASAGWSTGRVGMIGKSWDGSIANGVAATGVRGLATIVPISAISSWYDYSRYAGVVRSRRHHVYLHNYTSGRPAGVCTAVTSELSAGSDDATGDYNAYWAERDFRPDARTVRASVFIAHGLNDTNVTTTQVGAWWSALAKHRVPRKIWLYQQAHTDPFDVRRAEWVRTLDRWFEYWLKGVDNGIMREPQATVERAPGRWVDEPSWPAPSLQVPVRLGNGTLGLRPAAGTVSFTDDPSLGESALVAQPNTPVAGRLMFLSAPVPTSLRVSGTASVTLRVRVDRPTTNFSVRLVDYGTADRVNYGNAAGGVVRQTTESCWGQSTATDDACYFDTVEDVVSTDHAVITRGWLEASHHASLSSPTPLDPDRWYTMTVTFQPHDFVLATGHVLGLVVSQSDRSFTSPTPSGATVEVDLAGSRLTLPVAGPVRIGEPDRAPAVTTSRAPDPPAADVVPHA</sequence>
<proteinExistence type="predicted"/>
<evidence type="ECO:0000259" key="3">
    <source>
        <dbReference type="SMART" id="SM00939"/>
    </source>
</evidence>
<dbReference type="NCBIfam" id="NF003780">
    <property type="entry name" value="PRK05371.1-1"/>
    <property type="match status" value="1"/>
</dbReference>
<dbReference type="Proteomes" id="UP000635606">
    <property type="component" value="Unassembled WGS sequence"/>
</dbReference>
<organism evidence="4 5">
    <name type="scientific">Virgisporangium ochraceum</name>
    <dbReference type="NCBI Taxonomy" id="65505"/>
    <lineage>
        <taxon>Bacteria</taxon>
        <taxon>Bacillati</taxon>
        <taxon>Actinomycetota</taxon>
        <taxon>Actinomycetes</taxon>
        <taxon>Micromonosporales</taxon>
        <taxon>Micromonosporaceae</taxon>
        <taxon>Virgisporangium</taxon>
    </lineage>
</organism>
<dbReference type="GO" id="GO:0008239">
    <property type="term" value="F:dipeptidyl-peptidase activity"/>
    <property type="evidence" value="ECO:0007669"/>
    <property type="project" value="InterPro"/>
</dbReference>
<dbReference type="Gene3D" id="3.40.50.1820">
    <property type="entry name" value="alpha/beta hydrolase"/>
    <property type="match status" value="2"/>
</dbReference>
<dbReference type="InterPro" id="IPR000383">
    <property type="entry name" value="Xaa-Pro-like_dom"/>
</dbReference>
<dbReference type="InterPro" id="IPR008979">
    <property type="entry name" value="Galactose-bd-like_sf"/>
</dbReference>
<keyword evidence="5" id="KW-1185">Reference proteome</keyword>
<accession>A0A8J4EA47</accession>
<dbReference type="Gene3D" id="2.60.120.260">
    <property type="entry name" value="Galactose-binding domain-like"/>
    <property type="match status" value="1"/>
</dbReference>
<dbReference type="SUPFAM" id="SSF53474">
    <property type="entry name" value="alpha/beta-Hydrolases"/>
    <property type="match status" value="1"/>
</dbReference>
<comment type="caution">
    <text evidence="4">The sequence shown here is derived from an EMBL/GenBank/DDBJ whole genome shotgun (WGS) entry which is preliminary data.</text>
</comment>
<dbReference type="SMART" id="SM00939">
    <property type="entry name" value="PepX_C"/>
    <property type="match status" value="1"/>
</dbReference>
<feature type="domain" description="Xaa-Pro dipeptidyl-peptidase C-terminal" evidence="3">
    <location>
        <begin position="325"/>
        <end position="574"/>
    </location>
</feature>
<name>A0A8J4EA47_9ACTN</name>
<keyword evidence="1" id="KW-0378">Hydrolase</keyword>
<dbReference type="InterPro" id="IPR029058">
    <property type="entry name" value="AB_hydrolase_fold"/>
</dbReference>
<dbReference type="InterPro" id="IPR013736">
    <property type="entry name" value="Xaa-Pro_dipept_C"/>
</dbReference>